<protein>
    <submittedName>
        <fullName evidence="2 3">Uncharacterized protein</fullName>
    </submittedName>
</protein>
<feature type="region of interest" description="Disordered" evidence="1">
    <location>
        <begin position="72"/>
        <end position="92"/>
    </location>
</feature>
<proteinExistence type="predicted"/>
<keyword evidence="4" id="KW-1185">Reference proteome</keyword>
<evidence type="ECO:0000313" key="4">
    <source>
        <dbReference type="Proteomes" id="UP000002051"/>
    </source>
</evidence>
<reference evidence="2 4" key="2">
    <citation type="journal article" date="2014" name="BMC Genomics">
        <title>An improved genome release (version Mt4.0) for the model legume Medicago truncatula.</title>
        <authorList>
            <person name="Tang H."/>
            <person name="Krishnakumar V."/>
            <person name="Bidwell S."/>
            <person name="Rosen B."/>
            <person name="Chan A."/>
            <person name="Zhou S."/>
            <person name="Gentzbittel L."/>
            <person name="Childs K.L."/>
            <person name="Yandell M."/>
            <person name="Gundlach H."/>
            <person name="Mayer K.F."/>
            <person name="Schwartz D.C."/>
            <person name="Town C.D."/>
        </authorList>
    </citation>
    <scope>GENOME REANNOTATION</scope>
    <source>
        <strain evidence="3 4">cv. Jemalong A17</strain>
    </source>
</reference>
<dbReference type="EMBL" id="CM001221">
    <property type="protein sequence ID" value="AET00841.1"/>
    <property type="molecule type" value="Genomic_DNA"/>
</dbReference>
<dbReference type="EnsemblPlants" id="AET00841">
    <property type="protein sequence ID" value="AET00841"/>
    <property type="gene ID" value="MTR_5g096520"/>
</dbReference>
<evidence type="ECO:0000313" key="3">
    <source>
        <dbReference type="EnsemblPlants" id="AET00841"/>
    </source>
</evidence>
<name>G7K4S1_MEDTR</name>
<gene>
    <name evidence="2" type="ordered locus">MTR_5g096520</name>
</gene>
<dbReference type="AlphaFoldDB" id="G7K4S1"/>
<organism evidence="2 4">
    <name type="scientific">Medicago truncatula</name>
    <name type="common">Barrel medic</name>
    <name type="synonym">Medicago tribuloides</name>
    <dbReference type="NCBI Taxonomy" id="3880"/>
    <lineage>
        <taxon>Eukaryota</taxon>
        <taxon>Viridiplantae</taxon>
        <taxon>Streptophyta</taxon>
        <taxon>Embryophyta</taxon>
        <taxon>Tracheophyta</taxon>
        <taxon>Spermatophyta</taxon>
        <taxon>Magnoliopsida</taxon>
        <taxon>eudicotyledons</taxon>
        <taxon>Gunneridae</taxon>
        <taxon>Pentapetalae</taxon>
        <taxon>rosids</taxon>
        <taxon>fabids</taxon>
        <taxon>Fabales</taxon>
        <taxon>Fabaceae</taxon>
        <taxon>Papilionoideae</taxon>
        <taxon>50 kb inversion clade</taxon>
        <taxon>NPAAA clade</taxon>
        <taxon>Hologalegina</taxon>
        <taxon>IRL clade</taxon>
        <taxon>Trifolieae</taxon>
        <taxon>Medicago</taxon>
    </lineage>
</organism>
<evidence type="ECO:0000256" key="1">
    <source>
        <dbReference type="SAM" id="MobiDB-lite"/>
    </source>
</evidence>
<dbReference type="HOGENOM" id="CLU_2416647_0_0_1"/>
<reference evidence="2 4" key="1">
    <citation type="journal article" date="2011" name="Nature">
        <title>The Medicago genome provides insight into the evolution of rhizobial symbioses.</title>
        <authorList>
            <person name="Young N.D."/>
            <person name="Debelle F."/>
            <person name="Oldroyd G.E."/>
            <person name="Geurts R."/>
            <person name="Cannon S.B."/>
            <person name="Udvardi M.K."/>
            <person name="Benedito V.A."/>
            <person name="Mayer K.F."/>
            <person name="Gouzy J."/>
            <person name="Schoof H."/>
            <person name="Van de Peer Y."/>
            <person name="Proost S."/>
            <person name="Cook D.R."/>
            <person name="Meyers B.C."/>
            <person name="Spannagl M."/>
            <person name="Cheung F."/>
            <person name="De Mita S."/>
            <person name="Krishnakumar V."/>
            <person name="Gundlach H."/>
            <person name="Zhou S."/>
            <person name="Mudge J."/>
            <person name="Bharti A.K."/>
            <person name="Murray J.D."/>
            <person name="Naoumkina M.A."/>
            <person name="Rosen B."/>
            <person name="Silverstein K.A."/>
            <person name="Tang H."/>
            <person name="Rombauts S."/>
            <person name="Zhao P.X."/>
            <person name="Zhou P."/>
            <person name="Barbe V."/>
            <person name="Bardou P."/>
            <person name="Bechner M."/>
            <person name="Bellec A."/>
            <person name="Berger A."/>
            <person name="Berges H."/>
            <person name="Bidwell S."/>
            <person name="Bisseling T."/>
            <person name="Choisne N."/>
            <person name="Couloux A."/>
            <person name="Denny R."/>
            <person name="Deshpande S."/>
            <person name="Dai X."/>
            <person name="Doyle J.J."/>
            <person name="Dudez A.M."/>
            <person name="Farmer A.D."/>
            <person name="Fouteau S."/>
            <person name="Franken C."/>
            <person name="Gibelin C."/>
            <person name="Gish J."/>
            <person name="Goldstein S."/>
            <person name="Gonzalez A.J."/>
            <person name="Green P.J."/>
            <person name="Hallab A."/>
            <person name="Hartog M."/>
            <person name="Hua A."/>
            <person name="Humphray S.J."/>
            <person name="Jeong D.H."/>
            <person name="Jing Y."/>
            <person name="Jocker A."/>
            <person name="Kenton S.M."/>
            <person name="Kim D.J."/>
            <person name="Klee K."/>
            <person name="Lai H."/>
            <person name="Lang C."/>
            <person name="Lin S."/>
            <person name="Macmil S.L."/>
            <person name="Magdelenat G."/>
            <person name="Matthews L."/>
            <person name="McCorrison J."/>
            <person name="Monaghan E.L."/>
            <person name="Mun J.H."/>
            <person name="Najar F.Z."/>
            <person name="Nicholson C."/>
            <person name="Noirot C."/>
            <person name="O'Bleness M."/>
            <person name="Paule C.R."/>
            <person name="Poulain J."/>
            <person name="Prion F."/>
            <person name="Qin B."/>
            <person name="Qu C."/>
            <person name="Retzel E.F."/>
            <person name="Riddle C."/>
            <person name="Sallet E."/>
            <person name="Samain S."/>
            <person name="Samson N."/>
            <person name="Sanders I."/>
            <person name="Saurat O."/>
            <person name="Scarpelli C."/>
            <person name="Schiex T."/>
            <person name="Segurens B."/>
            <person name="Severin A.J."/>
            <person name="Sherrier D.J."/>
            <person name="Shi R."/>
            <person name="Sims S."/>
            <person name="Singer S.R."/>
            <person name="Sinharoy S."/>
            <person name="Sterck L."/>
            <person name="Viollet A."/>
            <person name="Wang B.B."/>
            <person name="Wang K."/>
            <person name="Wang M."/>
            <person name="Wang X."/>
            <person name="Warfsmann J."/>
            <person name="Weissenbach J."/>
            <person name="White D.D."/>
            <person name="White J.D."/>
            <person name="Wiley G.B."/>
            <person name="Wincker P."/>
            <person name="Xing Y."/>
            <person name="Yang L."/>
            <person name="Yao Z."/>
            <person name="Ying F."/>
            <person name="Zhai J."/>
            <person name="Zhou L."/>
            <person name="Zuber A."/>
            <person name="Denarie J."/>
            <person name="Dixon R.A."/>
            <person name="May G.D."/>
            <person name="Schwartz D.C."/>
            <person name="Rogers J."/>
            <person name="Quetier F."/>
            <person name="Town C.D."/>
            <person name="Roe B.A."/>
        </authorList>
    </citation>
    <scope>NUCLEOTIDE SEQUENCE [LARGE SCALE GENOMIC DNA]</scope>
    <source>
        <strain evidence="2">A17</strain>
        <strain evidence="3 4">cv. Jemalong A17</strain>
    </source>
</reference>
<sequence>MHSWLCSWAWNFPICIQNEADGTIEEDLEIMQRLMMHRKYSMNNSSSIKSGDSYSMFIDMATDIVVKQVATTTSKAHQLEPHKKEMDHTKWT</sequence>
<dbReference type="Proteomes" id="UP000002051">
    <property type="component" value="Chromosome 5"/>
</dbReference>
<feature type="compositionally biased region" description="Basic and acidic residues" evidence="1">
    <location>
        <begin position="77"/>
        <end position="92"/>
    </location>
</feature>
<dbReference type="PaxDb" id="3880-AET00841"/>
<accession>G7K4S1</accession>
<evidence type="ECO:0000313" key="2">
    <source>
        <dbReference type="EMBL" id="AET00841.1"/>
    </source>
</evidence>
<reference evidence="3" key="3">
    <citation type="submission" date="2015-04" db="UniProtKB">
        <authorList>
            <consortium name="EnsemblPlants"/>
        </authorList>
    </citation>
    <scope>IDENTIFICATION</scope>
    <source>
        <strain evidence="3">cv. Jemalong A17</strain>
    </source>
</reference>